<dbReference type="Proteomes" id="UP000177445">
    <property type="component" value="Chromosome"/>
</dbReference>
<evidence type="ECO:0000313" key="2">
    <source>
        <dbReference type="EMBL" id="AOY87125.1"/>
    </source>
</evidence>
<dbReference type="Gene3D" id="2.40.160.130">
    <property type="entry name" value="Capsule assembly protein Wzi"/>
    <property type="match status" value="1"/>
</dbReference>
<feature type="signal peptide" evidence="1">
    <location>
        <begin position="1"/>
        <end position="23"/>
    </location>
</feature>
<keyword evidence="1" id="KW-0732">Signal</keyword>
<accession>A0A1D9GI03</accession>
<dbReference type="InterPro" id="IPR038636">
    <property type="entry name" value="Wzi_sf"/>
</dbReference>
<dbReference type="PROSITE" id="PS51257">
    <property type="entry name" value="PROKAR_LIPOPROTEIN"/>
    <property type="match status" value="1"/>
</dbReference>
<dbReference type="Pfam" id="PF14052">
    <property type="entry name" value="Caps_assemb_Wzi"/>
    <property type="match status" value="1"/>
</dbReference>
<evidence type="ECO:0008006" key="4">
    <source>
        <dbReference type="Google" id="ProtNLM"/>
    </source>
</evidence>
<sequence>MTSKHWALVGGAVACLASLSLSAAPWIEPGDARARFAAQKLSDRGHLDRTVSTWPLMWSTVFSGLQPSVSRDQPSVGSAAAYLRFEKEQQAEQGFRGEYSVYGSSEIPAIRGFEQNPLAKAGTAINLQWQGEVWALGLNPAYAHKLDDDEELRLDGSYLAAAAGNWVFGAGAIDRWWGPGWQSSLILSNNARPLPALWLNRNNSYPPETDWLQWIGPWQFTAFAGQYESDRAVPDAKLIGMRFTFRPVSGLDIGLSRAIMLGGEGRPENASTLWNALIGRDNGQLEENDPGNQLASIDVRYGFAVGQQSMGIYAQMMGEDEAGAFPARKSWLLGTDWTTQLFEADQQWFMEYTNTLADDFLGDAMPNITYDHSRYRSGYRYYGRSMAASFDGDAEAITLGAFNFFDNGSSLITKFTYARLNKAGGFRTVVPNADIFYTVPEVGQDVAILDVGYGARMLNGWLDLNLEATDKKVQYLGGKKDRWSLGVAWTYRF</sequence>
<dbReference type="KEGG" id="msq:BKP64_02415"/>
<dbReference type="STRING" id="1874317.BKP64_02415"/>
<feature type="chain" id="PRO_5009441881" description="Capsule assembly Wzi family protein" evidence="1">
    <location>
        <begin position="24"/>
        <end position="493"/>
    </location>
</feature>
<dbReference type="AlphaFoldDB" id="A0A1D9GI03"/>
<evidence type="ECO:0000256" key="1">
    <source>
        <dbReference type="SAM" id="SignalP"/>
    </source>
</evidence>
<organism evidence="2 3">
    <name type="scientific">Marinobacter salinus</name>
    <dbReference type="NCBI Taxonomy" id="1874317"/>
    <lineage>
        <taxon>Bacteria</taxon>
        <taxon>Pseudomonadati</taxon>
        <taxon>Pseudomonadota</taxon>
        <taxon>Gammaproteobacteria</taxon>
        <taxon>Pseudomonadales</taxon>
        <taxon>Marinobacteraceae</taxon>
        <taxon>Marinobacter</taxon>
    </lineage>
</organism>
<dbReference type="InterPro" id="IPR026950">
    <property type="entry name" value="Caps_assemb_Wzi"/>
</dbReference>
<keyword evidence="3" id="KW-1185">Reference proteome</keyword>
<dbReference type="RefSeq" id="WP_070965536.1">
    <property type="nucleotide sequence ID" value="NZ_CP017715.1"/>
</dbReference>
<dbReference type="EMBL" id="CP017715">
    <property type="protein sequence ID" value="AOY87125.1"/>
    <property type="molecule type" value="Genomic_DNA"/>
</dbReference>
<reference evidence="2 3" key="1">
    <citation type="submission" date="2016-10" db="EMBL/GenBank/DDBJ databases">
        <title>Marinobacter salinus sp. nov., a moderately halophilic bacterium isolated from a tidal flat environment.</title>
        <authorList>
            <person name="Park S.-J."/>
        </authorList>
    </citation>
    <scope>NUCLEOTIDE SEQUENCE [LARGE SCALE GENOMIC DNA]</scope>
    <source>
        <strain evidence="2 3">Hb8</strain>
    </source>
</reference>
<proteinExistence type="predicted"/>
<gene>
    <name evidence="2" type="ORF">BKP64_02415</name>
</gene>
<protein>
    <recommendedName>
        <fullName evidence="4">Capsule assembly Wzi family protein</fullName>
    </recommendedName>
</protein>
<evidence type="ECO:0000313" key="3">
    <source>
        <dbReference type="Proteomes" id="UP000177445"/>
    </source>
</evidence>
<dbReference type="OrthoDB" id="101884at2"/>
<name>A0A1D9GI03_9GAMM</name>